<dbReference type="EMBL" id="CP036347">
    <property type="protein sequence ID" value="QDU03490.1"/>
    <property type="molecule type" value="Genomic_DNA"/>
</dbReference>
<accession>A0A517WE01</accession>
<evidence type="ECO:0000313" key="3">
    <source>
        <dbReference type="Proteomes" id="UP000320722"/>
    </source>
</evidence>
<proteinExistence type="predicted"/>
<dbReference type="Pfam" id="PF00753">
    <property type="entry name" value="Lactamase_B"/>
    <property type="match status" value="1"/>
</dbReference>
<dbReference type="SUPFAM" id="SSF56281">
    <property type="entry name" value="Metallo-hydrolase/oxidoreductase"/>
    <property type="match status" value="1"/>
</dbReference>
<gene>
    <name evidence="2" type="ORF">V6x_32090</name>
</gene>
<name>A0A517WE01_9PLAN</name>
<dbReference type="RefSeq" id="WP_145041343.1">
    <property type="nucleotide sequence ID" value="NZ_CP036347.1"/>
</dbReference>
<feature type="domain" description="Metallo-beta-lactamase" evidence="1">
    <location>
        <begin position="73"/>
        <end position="242"/>
    </location>
</feature>
<organism evidence="2 3">
    <name type="scientific">Gimesia chilikensis</name>
    <dbReference type="NCBI Taxonomy" id="2605989"/>
    <lineage>
        <taxon>Bacteria</taxon>
        <taxon>Pseudomonadati</taxon>
        <taxon>Planctomycetota</taxon>
        <taxon>Planctomycetia</taxon>
        <taxon>Planctomycetales</taxon>
        <taxon>Planctomycetaceae</taxon>
        <taxon>Gimesia</taxon>
    </lineage>
</organism>
<dbReference type="InterPro" id="IPR036866">
    <property type="entry name" value="RibonucZ/Hydroxyglut_hydro"/>
</dbReference>
<evidence type="ECO:0000313" key="2">
    <source>
        <dbReference type="EMBL" id="QDU03490.1"/>
    </source>
</evidence>
<dbReference type="InterPro" id="IPR001279">
    <property type="entry name" value="Metallo-B-lactamas"/>
</dbReference>
<dbReference type="SMART" id="SM00849">
    <property type="entry name" value="Lactamase_B"/>
    <property type="match status" value="1"/>
</dbReference>
<dbReference type="Gene3D" id="3.60.15.10">
    <property type="entry name" value="Ribonuclease Z/Hydroxyacylglutathione hydrolase-like"/>
    <property type="match status" value="1"/>
</dbReference>
<reference evidence="2 3" key="1">
    <citation type="submission" date="2019-02" db="EMBL/GenBank/DDBJ databases">
        <title>Deep-cultivation of Planctomycetes and their phenomic and genomic characterization uncovers novel biology.</title>
        <authorList>
            <person name="Wiegand S."/>
            <person name="Jogler M."/>
            <person name="Boedeker C."/>
            <person name="Pinto D."/>
            <person name="Vollmers J."/>
            <person name="Rivas-Marin E."/>
            <person name="Kohn T."/>
            <person name="Peeters S.H."/>
            <person name="Heuer A."/>
            <person name="Rast P."/>
            <person name="Oberbeckmann S."/>
            <person name="Bunk B."/>
            <person name="Jeske O."/>
            <person name="Meyerdierks A."/>
            <person name="Storesund J.E."/>
            <person name="Kallscheuer N."/>
            <person name="Luecker S."/>
            <person name="Lage O.M."/>
            <person name="Pohl T."/>
            <person name="Merkel B.J."/>
            <person name="Hornburger P."/>
            <person name="Mueller R.-W."/>
            <person name="Bruemmer F."/>
            <person name="Labrenz M."/>
            <person name="Spormann A.M."/>
            <person name="Op den Camp H."/>
            <person name="Overmann J."/>
            <person name="Amann R."/>
            <person name="Jetten M.S.M."/>
            <person name="Mascher T."/>
            <person name="Medema M.H."/>
            <person name="Devos D.P."/>
            <person name="Kaster A.-K."/>
            <person name="Ovreas L."/>
            <person name="Rohde M."/>
            <person name="Galperin M.Y."/>
            <person name="Jogler C."/>
        </authorList>
    </citation>
    <scope>NUCLEOTIDE SEQUENCE [LARGE SCALE GENOMIC DNA]</scope>
    <source>
        <strain evidence="2 3">V6</strain>
    </source>
</reference>
<dbReference type="PANTHER" id="PTHR36839">
    <property type="entry name" value="METALLO-BETA-LACTAMASE FAMILY PROTEIN (AFU_ORTHOLOGUE AFUA_5G12770)"/>
    <property type="match status" value="1"/>
</dbReference>
<evidence type="ECO:0000259" key="1">
    <source>
        <dbReference type="SMART" id="SM00849"/>
    </source>
</evidence>
<dbReference type="AlphaFoldDB" id="A0A517WE01"/>
<dbReference type="Proteomes" id="UP000320722">
    <property type="component" value="Chromosome"/>
</dbReference>
<protein>
    <submittedName>
        <fullName evidence="2">Metallo-beta-lactamase superfamily protein</fullName>
    </submittedName>
</protein>
<sequence>MPYFICTNCGTQFAESSEPLPQCTICAEEREFIAWDGQSWTTADELARTHRNVVSQEGSGLIGIGMEPTFAIGQRALLVRRPEGNVLWDCIPLLDESLAQLIEGIGGLSAIAISHPHYYASMVDWAERFDCPVLLHEADRKWVMRPSPAIEFWEGDNRELGADLTLIRCGGHFAGGTVLHWSSGADGRGVLLSGDIIYVAQDRQWVSFMYSFPNRIPLSADKVEQIVSQVEPYPFERIHGAWWDKTVSTDAKAAVRRSARRYIQHLRD</sequence>
<dbReference type="PANTHER" id="PTHR36839:SF1">
    <property type="entry name" value="METALLO-BETA-LACTAMASE FAMILY PROTEIN (AFU_ORTHOLOGUE AFUA_5G12770)"/>
    <property type="match status" value="1"/>
</dbReference>